<proteinExistence type="inferred from homology"/>
<sequence length="451" mass="50013">MTYSEKYADFLLSLKLENIPESVINKAKELMIDTIGTALAGSQQETVKYFLDGISSLVLASGDYQVWGRTDKLSPEYAAMINGISSHILDFDDTHTEAILHGSAIFTPLCLTYGFSQCKDGKKIIKAFIAAWEIAARVGKTSNGSFHERGFHSTAISGIFGAVAAMAIILDLNQSQIINAFGIAGSFASGINEFLSNGSNSKVLHIANTIQNSILIAHLSKAGITGPKTVFEGRDNIFKCFGIQNNSSLDKLDEGLGTNWEISNVSIKPYPCCHFAHGLIDCMKAIRENGIIERDIAKITCFVDPIPISFICSPLEQKQCPQTEYEAKFSMPFLLSLMFFDGKITLDSYKDLNRPEVLALAKKISYQERTSCGFPKYFPGHLEVTLVNGEIIRKDIFINKGNSENPLSKEELEYKFLHNVENIVKSPLHVFNYIYSLEEQSSMIDFHMNNS</sequence>
<dbReference type="AlphaFoldDB" id="A0A379B7F6"/>
<dbReference type="InterPro" id="IPR045337">
    <property type="entry name" value="MmgE_PrpD_C"/>
</dbReference>
<evidence type="ECO:0000256" key="1">
    <source>
        <dbReference type="ARBA" id="ARBA00006174"/>
    </source>
</evidence>
<dbReference type="Pfam" id="PF03972">
    <property type="entry name" value="MmgE_PrpD_N"/>
    <property type="match status" value="1"/>
</dbReference>
<dbReference type="PANTHER" id="PTHR16943">
    <property type="entry name" value="2-METHYLCITRATE DEHYDRATASE-RELATED"/>
    <property type="match status" value="1"/>
</dbReference>
<dbReference type="EMBL" id="UGSS01000002">
    <property type="protein sequence ID" value="SUB34585.1"/>
    <property type="molecule type" value="Genomic_DNA"/>
</dbReference>
<dbReference type="SUPFAM" id="SSF103378">
    <property type="entry name" value="2-methylcitrate dehydratase PrpD"/>
    <property type="match status" value="1"/>
</dbReference>
<dbReference type="InterPro" id="IPR045336">
    <property type="entry name" value="MmgE_PrpD_N"/>
</dbReference>
<dbReference type="Pfam" id="PF19305">
    <property type="entry name" value="MmgE_PrpD_C"/>
    <property type="match status" value="1"/>
</dbReference>
<evidence type="ECO:0000313" key="4">
    <source>
        <dbReference type="EMBL" id="SUB34585.1"/>
    </source>
</evidence>
<dbReference type="Proteomes" id="UP000254280">
    <property type="component" value="Unassembled WGS sequence"/>
</dbReference>
<dbReference type="InterPro" id="IPR042183">
    <property type="entry name" value="MmgE/PrpD_sf_1"/>
</dbReference>
<evidence type="ECO:0000313" key="5">
    <source>
        <dbReference type="Proteomes" id="UP000254280"/>
    </source>
</evidence>
<dbReference type="InterPro" id="IPR005656">
    <property type="entry name" value="MmgE_PrpD"/>
</dbReference>
<evidence type="ECO:0000259" key="2">
    <source>
        <dbReference type="Pfam" id="PF03972"/>
    </source>
</evidence>
<gene>
    <name evidence="4" type="ORF">NCTC10699_02256</name>
</gene>
<protein>
    <submittedName>
        <fullName evidence="4">MmgE/PrpD family</fullName>
    </submittedName>
</protein>
<dbReference type="GO" id="GO:0016829">
    <property type="term" value="F:lyase activity"/>
    <property type="evidence" value="ECO:0007669"/>
    <property type="project" value="InterPro"/>
</dbReference>
<comment type="similarity">
    <text evidence="1">Belongs to the PrpD family.</text>
</comment>
<dbReference type="PANTHER" id="PTHR16943:SF8">
    <property type="entry name" value="2-METHYLCITRATE DEHYDRATASE"/>
    <property type="match status" value="1"/>
</dbReference>
<feature type="domain" description="MmgE/PrpD N-terminal" evidence="2">
    <location>
        <begin position="7"/>
        <end position="245"/>
    </location>
</feature>
<dbReference type="Gene3D" id="3.30.1330.120">
    <property type="entry name" value="2-methylcitrate dehydratase PrpD"/>
    <property type="match status" value="1"/>
</dbReference>
<reference evidence="4 5" key="1">
    <citation type="submission" date="2018-06" db="EMBL/GenBank/DDBJ databases">
        <authorList>
            <consortium name="Pathogen Informatics"/>
            <person name="Doyle S."/>
        </authorList>
    </citation>
    <scope>NUCLEOTIDE SEQUENCE [LARGE SCALE GENOMIC DNA]</scope>
    <source>
        <strain evidence="4 5">NCTC10699</strain>
    </source>
</reference>
<dbReference type="InterPro" id="IPR042188">
    <property type="entry name" value="MmgE/PrpD_sf_2"/>
</dbReference>
<accession>A0A379B7F6</accession>
<keyword evidence="5" id="KW-1185">Reference proteome</keyword>
<dbReference type="InterPro" id="IPR036148">
    <property type="entry name" value="MmgE/PrpD_sf"/>
</dbReference>
<evidence type="ECO:0000259" key="3">
    <source>
        <dbReference type="Pfam" id="PF19305"/>
    </source>
</evidence>
<dbReference type="OrthoDB" id="9791416at2"/>
<name>A0A379B7F6_9PAST</name>
<dbReference type="Gene3D" id="1.10.4100.10">
    <property type="entry name" value="2-methylcitrate dehydratase PrpD"/>
    <property type="match status" value="1"/>
</dbReference>
<feature type="domain" description="MmgE/PrpD C-terminal" evidence="3">
    <location>
        <begin position="270"/>
        <end position="425"/>
    </location>
</feature>
<organism evidence="4 5">
    <name type="scientific">[Pasteurella] mairii</name>
    <dbReference type="NCBI Taxonomy" id="757"/>
    <lineage>
        <taxon>Bacteria</taxon>
        <taxon>Pseudomonadati</taxon>
        <taxon>Pseudomonadota</taxon>
        <taxon>Gammaproteobacteria</taxon>
        <taxon>Pasteurellales</taxon>
        <taxon>Pasteurellaceae</taxon>
    </lineage>
</organism>